<accession>A0A4Q4ZJW8</accession>
<comment type="caution">
    <text evidence="1">The sequence shown here is derived from an EMBL/GenBank/DDBJ whole genome shotgun (WGS) entry which is preliminary data.</text>
</comment>
<proteinExistence type="predicted"/>
<reference evidence="1 2" key="1">
    <citation type="submission" date="2019-01" db="EMBL/GenBank/DDBJ databases">
        <title>Nocardioides guangzhouensis sp. nov., an actinobacterium isolated from soil.</title>
        <authorList>
            <person name="Fu Y."/>
            <person name="Cai Y."/>
            <person name="Lin Z."/>
            <person name="Chen P."/>
        </authorList>
    </citation>
    <scope>NUCLEOTIDE SEQUENCE [LARGE SCALE GENOMIC DNA]</scope>
    <source>
        <strain evidence="1 2">130</strain>
    </source>
</reference>
<keyword evidence="2" id="KW-1185">Reference proteome</keyword>
<dbReference type="RefSeq" id="WP_134713406.1">
    <property type="nucleotide sequence ID" value="NZ_SDKM01000002.1"/>
</dbReference>
<dbReference type="EMBL" id="SDKM01000002">
    <property type="protein sequence ID" value="RYP88613.1"/>
    <property type="molecule type" value="Genomic_DNA"/>
</dbReference>
<sequence>MTSAPMTDSVTGGLYWRRGRIRGGCVPVILHLEHGRVTLSTPERTVVDSAPGDVEVSRSRGSLVLRNGGRRYVLSGSGSPPSLTFSNSQVERLRSALAAGHQVWVLDTASDTRLGYGVARDVPGADGHAKPGELAERWCTLLTDRGARRG</sequence>
<protein>
    <submittedName>
        <fullName evidence="1">Uncharacterized protein</fullName>
    </submittedName>
</protein>
<evidence type="ECO:0000313" key="1">
    <source>
        <dbReference type="EMBL" id="RYP88613.1"/>
    </source>
</evidence>
<dbReference type="Proteomes" id="UP000295198">
    <property type="component" value="Unassembled WGS sequence"/>
</dbReference>
<dbReference type="OrthoDB" id="3386500at2"/>
<organism evidence="1 2">
    <name type="scientific">Nocardioides guangzhouensis</name>
    <dbReference type="NCBI Taxonomy" id="2497878"/>
    <lineage>
        <taxon>Bacteria</taxon>
        <taxon>Bacillati</taxon>
        <taxon>Actinomycetota</taxon>
        <taxon>Actinomycetes</taxon>
        <taxon>Propionibacteriales</taxon>
        <taxon>Nocardioidaceae</taxon>
        <taxon>Nocardioides</taxon>
    </lineage>
</organism>
<dbReference type="AlphaFoldDB" id="A0A4Q4ZJW8"/>
<gene>
    <name evidence="1" type="ORF">EKO23_01620</name>
</gene>
<evidence type="ECO:0000313" key="2">
    <source>
        <dbReference type="Proteomes" id="UP000295198"/>
    </source>
</evidence>
<name>A0A4Q4ZJW8_9ACTN</name>